<name>A0A5N6RAX2_9ROSI</name>
<gene>
    <name evidence="1" type="ORF">FH972_014828</name>
</gene>
<sequence length="126" mass="14449">MNIQRDSHMRRNEVVQGGPFLHPNALLQQAREALDAFAAFHFGTVIILYVAIEDWQSYEDGVCYVETMNLDGETNLKVKRCLEATLCLNEDEEFRKFKGTICCEDPNPNLYTYVGNLELENESIGR</sequence>
<protein>
    <submittedName>
        <fullName evidence="1">Uncharacterized protein</fullName>
    </submittedName>
</protein>
<dbReference type="GO" id="GO:0140326">
    <property type="term" value="F:ATPase-coupled intramembrane lipid transporter activity"/>
    <property type="evidence" value="ECO:0007669"/>
    <property type="project" value="TreeGrafter"/>
</dbReference>
<dbReference type="PANTHER" id="PTHR24092">
    <property type="entry name" value="PROBABLE PHOSPHOLIPID-TRANSPORTING ATPASE"/>
    <property type="match status" value="1"/>
</dbReference>
<evidence type="ECO:0000313" key="2">
    <source>
        <dbReference type="Proteomes" id="UP000327013"/>
    </source>
</evidence>
<dbReference type="GO" id="GO:0005886">
    <property type="term" value="C:plasma membrane"/>
    <property type="evidence" value="ECO:0007669"/>
    <property type="project" value="TreeGrafter"/>
</dbReference>
<evidence type="ECO:0000313" key="1">
    <source>
        <dbReference type="EMBL" id="KAE8076163.1"/>
    </source>
</evidence>
<dbReference type="GO" id="GO:0045332">
    <property type="term" value="P:phospholipid translocation"/>
    <property type="evidence" value="ECO:0007669"/>
    <property type="project" value="TreeGrafter"/>
</dbReference>
<accession>A0A5N6RAX2</accession>
<keyword evidence="2" id="KW-1185">Reference proteome</keyword>
<proteinExistence type="predicted"/>
<dbReference type="PANTHER" id="PTHR24092:SF157">
    <property type="entry name" value="PHOSPHOLIPID-TRANSPORTING ATPASE"/>
    <property type="match status" value="1"/>
</dbReference>
<reference evidence="1 2" key="1">
    <citation type="submission" date="2019-06" db="EMBL/GenBank/DDBJ databases">
        <title>A chromosomal-level reference genome of Carpinus fangiana (Coryloideae, Betulaceae).</title>
        <authorList>
            <person name="Yang X."/>
            <person name="Wang Z."/>
            <person name="Zhang L."/>
            <person name="Hao G."/>
            <person name="Liu J."/>
            <person name="Yang Y."/>
        </authorList>
    </citation>
    <scope>NUCLEOTIDE SEQUENCE [LARGE SCALE GENOMIC DNA]</scope>
    <source>
        <strain evidence="1">Cfa_2016G</strain>
        <tissue evidence="1">Leaf</tissue>
    </source>
</reference>
<dbReference type="EMBL" id="CM017326">
    <property type="protein sequence ID" value="KAE8076163.1"/>
    <property type="molecule type" value="Genomic_DNA"/>
</dbReference>
<dbReference type="OrthoDB" id="377733at2759"/>
<dbReference type="Proteomes" id="UP000327013">
    <property type="component" value="Chromosome 6"/>
</dbReference>
<dbReference type="AlphaFoldDB" id="A0A5N6RAX2"/>
<organism evidence="1 2">
    <name type="scientific">Carpinus fangiana</name>
    <dbReference type="NCBI Taxonomy" id="176857"/>
    <lineage>
        <taxon>Eukaryota</taxon>
        <taxon>Viridiplantae</taxon>
        <taxon>Streptophyta</taxon>
        <taxon>Embryophyta</taxon>
        <taxon>Tracheophyta</taxon>
        <taxon>Spermatophyta</taxon>
        <taxon>Magnoliopsida</taxon>
        <taxon>eudicotyledons</taxon>
        <taxon>Gunneridae</taxon>
        <taxon>Pentapetalae</taxon>
        <taxon>rosids</taxon>
        <taxon>fabids</taxon>
        <taxon>Fagales</taxon>
        <taxon>Betulaceae</taxon>
        <taxon>Carpinus</taxon>
    </lineage>
</organism>